<dbReference type="Proteomes" id="UP001189429">
    <property type="component" value="Unassembled WGS sequence"/>
</dbReference>
<name>A0ABN9RSU4_9DINO</name>
<keyword evidence="14" id="KW-1185">Reference proteome</keyword>
<keyword evidence="4 9" id="KW-0547">Nucleotide-binding</keyword>
<feature type="domain" description="Protein kinase" evidence="11">
    <location>
        <begin position="67"/>
        <end position="324"/>
    </location>
</feature>
<evidence type="ECO:0000256" key="4">
    <source>
        <dbReference type="ARBA" id="ARBA00022741"/>
    </source>
</evidence>
<evidence type="ECO:0000259" key="12">
    <source>
        <dbReference type="PROSITE" id="PS50222"/>
    </source>
</evidence>
<evidence type="ECO:0000256" key="2">
    <source>
        <dbReference type="ARBA" id="ARBA00022527"/>
    </source>
</evidence>
<evidence type="ECO:0000256" key="3">
    <source>
        <dbReference type="ARBA" id="ARBA00022679"/>
    </source>
</evidence>
<dbReference type="SMART" id="SM00220">
    <property type="entry name" value="S_TKc"/>
    <property type="match status" value="1"/>
</dbReference>
<dbReference type="CDD" id="cd05117">
    <property type="entry name" value="STKc_CAMK"/>
    <property type="match status" value="1"/>
</dbReference>
<evidence type="ECO:0000256" key="5">
    <source>
        <dbReference type="ARBA" id="ARBA00022777"/>
    </source>
</evidence>
<evidence type="ECO:0000256" key="10">
    <source>
        <dbReference type="SAM" id="MobiDB-lite"/>
    </source>
</evidence>
<keyword evidence="2" id="KW-0723">Serine/threonine-protein kinase</keyword>
<evidence type="ECO:0000256" key="8">
    <source>
        <dbReference type="ARBA" id="ARBA00024334"/>
    </source>
</evidence>
<evidence type="ECO:0000259" key="11">
    <source>
        <dbReference type="PROSITE" id="PS50011"/>
    </source>
</evidence>
<accession>A0ABN9RSU4</accession>
<dbReference type="PROSITE" id="PS50222">
    <property type="entry name" value="EF_HAND_2"/>
    <property type="match status" value="1"/>
</dbReference>
<sequence>MGGCASTPPAHGGRDALRVAEADVEPRRVGVRSPGNPTLLGTRAPGSGGVARGQLILDKPGRIEDAYTLDKKLGEGAYGAVRMGKHKSTGCSRAIKTIAKDKMSNVARFKQEIAIMKVMDHPNIIKLYETFEDRRNIYLAMELCKGGELFYRIIDAGSFTEAQAAIVMQQMLRAVFYMHGHSICHRDLKPENFISGFLSKDPIEKNVLKLIDFGLSCQFKEGEWLRTKAGTPYYVAPQVLTGKYDQACDLWSAGVIMHILLCGYPPFQGADDRELLAKVKVGHVRFGKDWSGVSDDAKALVRKLICKDPKERYTAEQALGHQWIKHTAPKAENVPLDAGFVDKLRAFRCHNKFAKAALHVIAQQANEAQVKGLREAFLSLDGNSDGMLSLAEMKEGLGRAGVSVPPGDMQEIMDGIDADCSGVIRGSWPPCWSGSSTCRRTSAGLLSACLTSTGTGRCPSRSL</sequence>
<dbReference type="InterPro" id="IPR011009">
    <property type="entry name" value="Kinase-like_dom_sf"/>
</dbReference>
<comment type="similarity">
    <text evidence="8">Belongs to the protein kinase superfamily. Ser/Thr protein kinase family. CDPK subfamily.</text>
</comment>
<dbReference type="CDD" id="cd00051">
    <property type="entry name" value="EFh"/>
    <property type="match status" value="1"/>
</dbReference>
<proteinExistence type="inferred from homology"/>
<evidence type="ECO:0000256" key="7">
    <source>
        <dbReference type="ARBA" id="ARBA00022840"/>
    </source>
</evidence>
<dbReference type="PANTHER" id="PTHR24349">
    <property type="entry name" value="SERINE/THREONINE-PROTEIN KINASE"/>
    <property type="match status" value="1"/>
</dbReference>
<feature type="region of interest" description="Disordered" evidence="10">
    <location>
        <begin position="25"/>
        <end position="47"/>
    </location>
</feature>
<keyword evidence="7 9" id="KW-0067">ATP-binding</keyword>
<evidence type="ECO:0000313" key="14">
    <source>
        <dbReference type="Proteomes" id="UP001189429"/>
    </source>
</evidence>
<feature type="domain" description="EF-hand" evidence="12">
    <location>
        <begin position="368"/>
        <end position="403"/>
    </location>
</feature>
<dbReference type="InterPro" id="IPR017441">
    <property type="entry name" value="Protein_kinase_ATP_BS"/>
</dbReference>
<feature type="binding site" evidence="9">
    <location>
        <position position="100"/>
    </location>
    <ligand>
        <name>ATP</name>
        <dbReference type="ChEBI" id="CHEBI:30616"/>
    </ligand>
</feature>
<evidence type="ECO:0000313" key="13">
    <source>
        <dbReference type="EMBL" id="CAK0822001.1"/>
    </source>
</evidence>
<dbReference type="InterPro" id="IPR002048">
    <property type="entry name" value="EF_hand_dom"/>
</dbReference>
<evidence type="ECO:0008006" key="15">
    <source>
        <dbReference type="Google" id="ProtNLM"/>
    </source>
</evidence>
<keyword evidence="5" id="KW-0418">Kinase</keyword>
<dbReference type="SUPFAM" id="SSF56112">
    <property type="entry name" value="Protein kinase-like (PK-like)"/>
    <property type="match status" value="1"/>
</dbReference>
<dbReference type="Gene3D" id="1.10.510.10">
    <property type="entry name" value="Transferase(Phosphotransferase) domain 1"/>
    <property type="match status" value="1"/>
</dbReference>
<gene>
    <name evidence="13" type="ORF">PCOR1329_LOCUS23127</name>
</gene>
<comment type="cofactor">
    <cofactor evidence="1">
        <name>Mg(2+)</name>
        <dbReference type="ChEBI" id="CHEBI:18420"/>
    </cofactor>
</comment>
<organism evidence="13 14">
    <name type="scientific">Prorocentrum cordatum</name>
    <dbReference type="NCBI Taxonomy" id="2364126"/>
    <lineage>
        <taxon>Eukaryota</taxon>
        <taxon>Sar</taxon>
        <taxon>Alveolata</taxon>
        <taxon>Dinophyceae</taxon>
        <taxon>Prorocentrales</taxon>
        <taxon>Prorocentraceae</taxon>
        <taxon>Prorocentrum</taxon>
    </lineage>
</organism>
<reference evidence="13" key="1">
    <citation type="submission" date="2023-10" db="EMBL/GenBank/DDBJ databases">
        <authorList>
            <person name="Chen Y."/>
            <person name="Shah S."/>
            <person name="Dougan E. K."/>
            <person name="Thang M."/>
            <person name="Chan C."/>
        </authorList>
    </citation>
    <scope>NUCLEOTIDE SEQUENCE [LARGE SCALE GENOMIC DNA]</scope>
</reference>
<evidence type="ECO:0000256" key="6">
    <source>
        <dbReference type="ARBA" id="ARBA00022837"/>
    </source>
</evidence>
<evidence type="ECO:0000256" key="1">
    <source>
        <dbReference type="ARBA" id="ARBA00001946"/>
    </source>
</evidence>
<dbReference type="Pfam" id="PF00069">
    <property type="entry name" value="Pkinase"/>
    <property type="match status" value="1"/>
</dbReference>
<keyword evidence="3" id="KW-0808">Transferase</keyword>
<dbReference type="Gene3D" id="1.10.238.10">
    <property type="entry name" value="EF-hand"/>
    <property type="match status" value="2"/>
</dbReference>
<dbReference type="EMBL" id="CAUYUJ010007792">
    <property type="protein sequence ID" value="CAK0822001.1"/>
    <property type="molecule type" value="Genomic_DNA"/>
</dbReference>
<keyword evidence="6" id="KW-0106">Calcium</keyword>
<evidence type="ECO:0000256" key="9">
    <source>
        <dbReference type="PROSITE-ProRule" id="PRU10141"/>
    </source>
</evidence>
<dbReference type="PROSITE" id="PS00018">
    <property type="entry name" value="EF_HAND_1"/>
    <property type="match status" value="1"/>
</dbReference>
<dbReference type="PROSITE" id="PS50011">
    <property type="entry name" value="PROTEIN_KINASE_DOM"/>
    <property type="match status" value="1"/>
</dbReference>
<dbReference type="InterPro" id="IPR000719">
    <property type="entry name" value="Prot_kinase_dom"/>
</dbReference>
<dbReference type="InterPro" id="IPR018247">
    <property type="entry name" value="EF_Hand_1_Ca_BS"/>
</dbReference>
<protein>
    <recommendedName>
        <fullName evidence="15">Non-specific serine/threonine protein kinase</fullName>
    </recommendedName>
</protein>
<dbReference type="InterPro" id="IPR011992">
    <property type="entry name" value="EF-hand-dom_pair"/>
</dbReference>
<dbReference type="SUPFAM" id="SSF47473">
    <property type="entry name" value="EF-hand"/>
    <property type="match status" value="1"/>
</dbReference>
<dbReference type="PROSITE" id="PS00107">
    <property type="entry name" value="PROTEIN_KINASE_ATP"/>
    <property type="match status" value="1"/>
</dbReference>
<dbReference type="Gene3D" id="3.30.200.20">
    <property type="entry name" value="Phosphorylase Kinase, domain 1"/>
    <property type="match status" value="1"/>
</dbReference>
<comment type="caution">
    <text evidence="13">The sequence shown here is derived from an EMBL/GenBank/DDBJ whole genome shotgun (WGS) entry which is preliminary data.</text>
</comment>
<dbReference type="InterPro" id="IPR050205">
    <property type="entry name" value="CDPK_Ser/Thr_kinases"/>
</dbReference>